<gene>
    <name evidence="4" type="ORF">GX576_06900</name>
</gene>
<dbReference type="Proteomes" id="UP000536534">
    <property type="component" value="Unassembled WGS sequence"/>
</dbReference>
<name>A0A7X7LWE0_9RHOO</name>
<dbReference type="RefSeq" id="WP_068809118.1">
    <property type="nucleotide sequence ID" value="NZ_MBFM01000005.1"/>
</dbReference>
<reference evidence="4 5" key="1">
    <citation type="journal article" date="2020" name="Biotechnol. Biofuels">
        <title>New insights from the biogas microbiome by comprehensive genome-resolved metagenomics of nearly 1600 species originating from multiple anaerobic digesters.</title>
        <authorList>
            <person name="Campanaro S."/>
            <person name="Treu L."/>
            <person name="Rodriguez-R L.M."/>
            <person name="Kovalovszki A."/>
            <person name="Ziels R.M."/>
            <person name="Maus I."/>
            <person name="Zhu X."/>
            <person name="Kougias P.G."/>
            <person name="Basile A."/>
            <person name="Luo G."/>
            <person name="Schluter A."/>
            <person name="Konstantinidis K.T."/>
            <person name="Angelidaki I."/>
        </authorList>
    </citation>
    <scope>NUCLEOTIDE SEQUENCE [LARGE SCALE GENOMIC DNA]</scope>
    <source>
        <strain evidence="4">AS06rmzACSIP_256</strain>
    </source>
</reference>
<accession>A0A7X7LWE0</accession>
<proteinExistence type="inferred from homology"/>
<protein>
    <submittedName>
        <fullName evidence="4">Efflux RND transporter periplasmic adaptor subunit</fullName>
    </submittedName>
</protein>
<dbReference type="InterPro" id="IPR006143">
    <property type="entry name" value="RND_pump_MFP"/>
</dbReference>
<feature type="coiled-coil region" evidence="2">
    <location>
        <begin position="144"/>
        <end position="206"/>
    </location>
</feature>
<dbReference type="SUPFAM" id="SSF111369">
    <property type="entry name" value="HlyD-like secretion proteins"/>
    <property type="match status" value="1"/>
</dbReference>
<dbReference type="InterPro" id="IPR058625">
    <property type="entry name" value="MdtA-like_BSH"/>
</dbReference>
<dbReference type="PANTHER" id="PTHR30469:SF15">
    <property type="entry name" value="HLYD FAMILY OF SECRETION PROTEINS"/>
    <property type="match status" value="1"/>
</dbReference>
<evidence type="ECO:0000313" key="5">
    <source>
        <dbReference type="Proteomes" id="UP000536534"/>
    </source>
</evidence>
<dbReference type="PANTHER" id="PTHR30469">
    <property type="entry name" value="MULTIDRUG RESISTANCE PROTEIN MDTA"/>
    <property type="match status" value="1"/>
</dbReference>
<dbReference type="Gene3D" id="2.40.30.170">
    <property type="match status" value="1"/>
</dbReference>
<evidence type="ECO:0000313" key="4">
    <source>
        <dbReference type="EMBL" id="NLF54111.1"/>
    </source>
</evidence>
<dbReference type="NCBIfam" id="TIGR01730">
    <property type="entry name" value="RND_mfp"/>
    <property type="match status" value="1"/>
</dbReference>
<dbReference type="GO" id="GO:0015562">
    <property type="term" value="F:efflux transmembrane transporter activity"/>
    <property type="evidence" value="ECO:0007669"/>
    <property type="project" value="TreeGrafter"/>
</dbReference>
<comment type="similarity">
    <text evidence="1">Belongs to the membrane fusion protein (MFP) (TC 8.A.1) family.</text>
</comment>
<dbReference type="GO" id="GO:1990281">
    <property type="term" value="C:efflux pump complex"/>
    <property type="evidence" value="ECO:0007669"/>
    <property type="project" value="TreeGrafter"/>
</dbReference>
<evidence type="ECO:0000259" key="3">
    <source>
        <dbReference type="Pfam" id="PF25917"/>
    </source>
</evidence>
<dbReference type="Gene3D" id="2.40.50.100">
    <property type="match status" value="1"/>
</dbReference>
<sequence>MIRRRLLPILFIGLAVAGFMALKATRPAPPAVEARERVWQVATVEAATVAARPTLVIYGRIEAPDRIRAAAPVAGRVLELAVRDGDRVAAGALLARMDPRDLEPRVAQARAEVERERIRIRHDREAIAQERILLTLAEAKIARFEKLMNARLGAEATYDQAREEKARVELSLAQREQAIAEHPARLAQLQAKLAEAERDARRGEIRAPVDARIGRVEVAAGDQVQPGQVLLSLYSSDALFLRARVPAIYAEELRTALLAGDALVAEADFGGGKLRARLERIGGEADARGVDVLLRVDDSAAVPMGAFVNAVLERPLAEGVVVLPFSALHGGERIYAVRDGRLVGLAAERVGERREGGEVQLLMRVPGLRDGEPVMRTHLPNAIDGLAVEALEALAAAPARGRRE</sequence>
<feature type="domain" description="Multidrug resistance protein MdtA-like barrel-sandwich hybrid" evidence="3">
    <location>
        <begin position="71"/>
        <end position="228"/>
    </location>
</feature>
<dbReference type="AlphaFoldDB" id="A0A7X7LWE0"/>
<evidence type="ECO:0000256" key="2">
    <source>
        <dbReference type="SAM" id="Coils"/>
    </source>
</evidence>
<dbReference type="OrthoDB" id="8524475at2"/>
<dbReference type="Gene3D" id="1.10.287.470">
    <property type="entry name" value="Helix hairpin bin"/>
    <property type="match status" value="1"/>
</dbReference>
<dbReference type="Pfam" id="PF25917">
    <property type="entry name" value="BSH_RND"/>
    <property type="match status" value="1"/>
</dbReference>
<evidence type="ECO:0000256" key="1">
    <source>
        <dbReference type="ARBA" id="ARBA00009477"/>
    </source>
</evidence>
<organism evidence="4 5">
    <name type="scientific">Thauera phenolivorans</name>
    <dbReference type="NCBI Taxonomy" id="1792543"/>
    <lineage>
        <taxon>Bacteria</taxon>
        <taxon>Pseudomonadati</taxon>
        <taxon>Pseudomonadota</taxon>
        <taxon>Betaproteobacteria</taxon>
        <taxon>Rhodocyclales</taxon>
        <taxon>Zoogloeaceae</taxon>
        <taxon>Thauera</taxon>
    </lineage>
</organism>
<comment type="caution">
    <text evidence="4">The sequence shown here is derived from an EMBL/GenBank/DDBJ whole genome shotgun (WGS) entry which is preliminary data.</text>
</comment>
<dbReference type="EMBL" id="JAAYYV010000183">
    <property type="protein sequence ID" value="NLF54111.1"/>
    <property type="molecule type" value="Genomic_DNA"/>
</dbReference>
<keyword evidence="2" id="KW-0175">Coiled coil</keyword>